<evidence type="ECO:0000256" key="1">
    <source>
        <dbReference type="ARBA" id="ARBA00004167"/>
    </source>
</evidence>
<keyword evidence="6" id="KW-0175">Coiled coil</keyword>
<evidence type="ECO:0000256" key="4">
    <source>
        <dbReference type="ARBA" id="ARBA00022989"/>
    </source>
</evidence>
<dbReference type="Pfam" id="PF25917">
    <property type="entry name" value="BSH_RND"/>
    <property type="match status" value="1"/>
</dbReference>
<comment type="subcellular location">
    <subcellularLocation>
        <location evidence="1">Membrane</location>
        <topology evidence="1">Single-pass membrane protein</topology>
    </subcellularLocation>
</comment>
<organism evidence="9 10">
    <name type="scientific">Dulcicalothrix desertica PCC 7102</name>
    <dbReference type="NCBI Taxonomy" id="232991"/>
    <lineage>
        <taxon>Bacteria</taxon>
        <taxon>Bacillati</taxon>
        <taxon>Cyanobacteriota</taxon>
        <taxon>Cyanophyceae</taxon>
        <taxon>Nostocales</taxon>
        <taxon>Calotrichaceae</taxon>
        <taxon>Dulcicalothrix</taxon>
    </lineage>
</organism>
<dbReference type="NCBIfam" id="TIGR03794">
    <property type="entry name" value="NHLM_micro_HlyD"/>
    <property type="match status" value="1"/>
</dbReference>
<evidence type="ECO:0000256" key="3">
    <source>
        <dbReference type="ARBA" id="ARBA00022692"/>
    </source>
</evidence>
<dbReference type="EMBL" id="RSCL01000046">
    <property type="protein sequence ID" value="RUS94725.1"/>
    <property type="molecule type" value="Genomic_DNA"/>
</dbReference>
<feature type="transmembrane region" description="Helical" evidence="7">
    <location>
        <begin position="33"/>
        <end position="52"/>
    </location>
</feature>
<dbReference type="InterPro" id="IPR022275">
    <property type="entry name" value="NHPM_bacteriocin_SS_HylD"/>
</dbReference>
<reference evidence="9" key="1">
    <citation type="submission" date="2018-12" db="EMBL/GenBank/DDBJ databases">
        <authorList>
            <person name="Will S."/>
            <person name="Neumann-Schaal M."/>
            <person name="Henke P."/>
        </authorList>
    </citation>
    <scope>NUCLEOTIDE SEQUENCE</scope>
    <source>
        <strain evidence="9">PCC 7102</strain>
    </source>
</reference>
<keyword evidence="3 7" id="KW-0812">Transmembrane</keyword>
<evidence type="ECO:0000256" key="2">
    <source>
        <dbReference type="ARBA" id="ARBA00009477"/>
    </source>
</evidence>
<evidence type="ECO:0000313" key="10">
    <source>
        <dbReference type="Proteomes" id="UP000271624"/>
    </source>
</evidence>
<dbReference type="Gene3D" id="1.10.287.470">
    <property type="entry name" value="Helix hairpin bin"/>
    <property type="match status" value="1"/>
</dbReference>
<dbReference type="GO" id="GO:0016020">
    <property type="term" value="C:membrane"/>
    <property type="evidence" value="ECO:0007669"/>
    <property type="project" value="UniProtKB-SubCell"/>
</dbReference>
<evidence type="ECO:0000259" key="8">
    <source>
        <dbReference type="Pfam" id="PF25917"/>
    </source>
</evidence>
<dbReference type="AlphaFoldDB" id="A0A433ULK1"/>
<feature type="coiled-coil region" evidence="6">
    <location>
        <begin position="285"/>
        <end position="340"/>
    </location>
</feature>
<keyword evidence="10" id="KW-1185">Reference proteome</keyword>
<dbReference type="PRINTS" id="PR01490">
    <property type="entry name" value="RTXTOXIND"/>
</dbReference>
<evidence type="ECO:0000256" key="6">
    <source>
        <dbReference type="SAM" id="Coils"/>
    </source>
</evidence>
<reference evidence="9" key="2">
    <citation type="journal article" date="2019" name="Genome Biol. Evol.">
        <title>Day and night: Metabolic profiles and evolutionary relationships of six axenic non-marine cyanobacteria.</title>
        <authorList>
            <person name="Will S.E."/>
            <person name="Henke P."/>
            <person name="Boedeker C."/>
            <person name="Huang S."/>
            <person name="Brinkmann H."/>
            <person name="Rohde M."/>
            <person name="Jarek M."/>
            <person name="Friedl T."/>
            <person name="Seufert S."/>
            <person name="Schumacher M."/>
            <person name="Overmann J."/>
            <person name="Neumann-Schaal M."/>
            <person name="Petersen J."/>
        </authorList>
    </citation>
    <scope>NUCLEOTIDE SEQUENCE [LARGE SCALE GENOMIC DNA]</scope>
    <source>
        <strain evidence="9">PCC 7102</strain>
    </source>
</reference>
<evidence type="ECO:0000256" key="7">
    <source>
        <dbReference type="SAM" id="Phobius"/>
    </source>
</evidence>
<dbReference type="InterPro" id="IPR050739">
    <property type="entry name" value="MFP"/>
</dbReference>
<dbReference type="PANTHER" id="PTHR30386">
    <property type="entry name" value="MEMBRANE FUSION SUBUNIT OF EMRAB-TOLC MULTIDRUG EFFLUX PUMP"/>
    <property type="match status" value="1"/>
</dbReference>
<dbReference type="Gene3D" id="2.40.50.100">
    <property type="match status" value="1"/>
</dbReference>
<keyword evidence="5 7" id="KW-0472">Membrane</keyword>
<dbReference type="OrthoDB" id="8439633at2"/>
<accession>A0A433ULK1</accession>
<comment type="similarity">
    <text evidence="2">Belongs to the membrane fusion protein (MFP) (TC 8.A.1) family.</text>
</comment>
<comment type="caution">
    <text evidence="9">The sequence shown here is derived from an EMBL/GenBank/DDBJ whole genome shotgun (WGS) entry which is preliminary data.</text>
</comment>
<evidence type="ECO:0000256" key="5">
    <source>
        <dbReference type="ARBA" id="ARBA00023136"/>
    </source>
</evidence>
<dbReference type="Proteomes" id="UP000271624">
    <property type="component" value="Unassembled WGS sequence"/>
</dbReference>
<feature type="domain" description="Multidrug resistance protein MdtA-like barrel-sandwich hybrid" evidence="8">
    <location>
        <begin position="73"/>
        <end position="387"/>
    </location>
</feature>
<dbReference type="PANTHER" id="PTHR30386:SF26">
    <property type="entry name" value="TRANSPORT PROTEIN COMB"/>
    <property type="match status" value="1"/>
</dbReference>
<keyword evidence="4 7" id="KW-1133">Transmembrane helix</keyword>
<name>A0A433ULK1_9CYAN</name>
<protein>
    <recommendedName>
        <fullName evidence="8">Multidrug resistance protein MdtA-like barrel-sandwich hybrid domain-containing protein</fullName>
    </recommendedName>
</protein>
<proteinExistence type="inferred from homology"/>
<gene>
    <name evidence="9" type="ORF">DSM106972_092600</name>
</gene>
<sequence>MSKDKLFRQESLERLSSPERLDQLMQIVNPKDWLPLTTLGVFVVGTLIWSIFGRIPITENAPGVVILPKRVTQFQSNIPGQLKTVNVKEGQCVDKGYVLATIDPPELKQQLEQQRAKRGQLLAQSQDSGALQGERAKLEKETLASERLSLLQRLEAARQLTPILKDQDLKIITQQRQSLEQRLQYILTLTPALKNKASNAIAQEKLSIQQRLRDFEALVPVHKQRLEKRQQLLAEGAITADSVLQVEQEYRQALQLISDTRAQLKQLDVKETESQQQYLTNINSISEIQVQLKDLSLKQTQAQQKYLDNINGISQLQNQLQEVTTKAKRLEQENLSTSNNRINEIKEVERNIAYIEAKIGESSQIISKQAGCILEVTSSVGQFVNAGFPIATMNAQGEGGKMLAITYFPVKDGKKMKRGMSVQITPDTVKRERFGGVVGKVVSVSSFPITPEGAFSVLGNAELVKKLTAQEPTIEVTAELELDESTYSGYKWSSSKGPQLKISPGTTTTARVQVEQQAPITFVLPILKEWTGIN</sequence>
<dbReference type="RefSeq" id="WP_127087194.1">
    <property type="nucleotide sequence ID" value="NZ_RSCL01000046.1"/>
</dbReference>
<dbReference type="InterPro" id="IPR058625">
    <property type="entry name" value="MdtA-like_BSH"/>
</dbReference>
<dbReference type="SUPFAM" id="SSF111369">
    <property type="entry name" value="HlyD-like secretion proteins"/>
    <property type="match status" value="1"/>
</dbReference>
<evidence type="ECO:0000313" key="9">
    <source>
        <dbReference type="EMBL" id="RUS94725.1"/>
    </source>
</evidence>